<evidence type="ECO:0000313" key="3">
    <source>
        <dbReference type="EMBL" id="KAK9817554.1"/>
    </source>
</evidence>
<dbReference type="PANTHER" id="PTHR46975:SF2">
    <property type="entry name" value="PROTEIN SWEETIE"/>
    <property type="match status" value="1"/>
</dbReference>
<evidence type="ECO:0000256" key="2">
    <source>
        <dbReference type="SAM" id="MobiDB-lite"/>
    </source>
</evidence>
<dbReference type="InterPro" id="IPR016024">
    <property type="entry name" value="ARM-type_fold"/>
</dbReference>
<dbReference type="EMBL" id="JALJOS010000065">
    <property type="protein sequence ID" value="KAK9817554.1"/>
    <property type="molecule type" value="Genomic_DNA"/>
</dbReference>
<dbReference type="Gene3D" id="1.25.10.10">
    <property type="entry name" value="Leucine-rich Repeat Variant"/>
    <property type="match status" value="1"/>
</dbReference>
<protein>
    <submittedName>
        <fullName evidence="3">Uncharacterized protein</fullName>
    </submittedName>
</protein>
<name>A0AAW1Q672_9CHLO</name>
<accession>A0AAW1Q672</accession>
<proteinExistence type="inferred from homology"/>
<sequence>MATSQAHMEEEEVLGFPVWAAELDLLVGGSKGGQVSDQGQCFELLQKIQITLARTTRSEVQEYQRRCEEALCSILLRGAAPPIRRLTCSCLSLLFMRGDTLPLYSRASSLRIFLSSKEATNRSLPEAIRTGALEALATLCRDHGRALLSSLQDVFSVAAKHITRNAEAPVKCAALALVAAVIVGLGPRDFKATAVQAEALKAAATCFVDPSPLVRQGVAAVITAIADAGGAGLWANGGAEYEEVRGACIMALEDVDQSSGDRFAAALGQIAAASKGPAASAAVASVEKRPAKKAALERLLADALKNCLLLPSVESALSERRRATAALAQTWLVYISALQADAPMDDNIIVSIALKAVEMLASCGGHGHAPSAAAAAAAEGNLGAGISGGELPHVQASVLYVLRVGVIEQLSENGQRTLLERLTTMLASVLGSHVPLAIVTLEAMGLLLEILGEVSPAMLKQLQEPVLWKLTTDHACVRAQAAAVLAAMAVAEPSSAARLLTEMLAAIGKATQQLASLCSPYGAQRPPLELPNTVGPGTPRGLGQGAFSDEIKPTIDHINGSALGAAALLVAAARLPLGVPSPLFIQSLQVAHHLIMRSQSPVKTAGRSAEREAGYILLGALSIALPPEVLQEQRLVVLEWFKPALGADAVAELDYRKYTSPAQAGGEGVLAMELWWRCAALEALQAYVMSQLALCSRQEGIKMQKTVASLLQPTLDAIMASPGLQDPGRGKTSPTGLFAGAAAMFQLRLLEVYLALPNANAFSPEHETLSKLCARPLRGMSSCISTGAAEAVATSVLQQLLNPQDAVLGPWVPRRDPLEDALNSFVGSAGGPSPHPWEAGMGFSAGYSGAAASAIVTRSYTPFPQAKSLNAALLSSQLLLLGQLLAVVVDANAQTLLQMMTSAAGNASKARRQQPDEARTAIVVSICGAALAGLTVMAKRCRAEGDSRDAVAQHAFLLGQAILHEGATLQFRTLQRSAAEIFAFAACIGSEAFAQKLLRNLCQEIAPNQPPARRAALAVSIGCVCRAKGGLALQGLLPTVVETLIAVARQSSGLVAFWAVHGLWLTANAAGLSFISHVKPTLALCLELVMREESTSVPGLRPAVGRMANALVAVLGPELTQGSKSYNLTKALIREMQGSSENSGGLLLPEDVVAAQLETVLYAQMLILFAPQASSIDRHLPLLMSCLASRQPALRQAAASTLHHLAARDSAAMLPIQLEGSLFQALDGEADVGIAGHIKATLRTLLRAGAPGQPSRWLAMCSDVVLATTPLSQAAALSADGKGPAAVGSPLDAEPEEEEDAGLGYDETATASVRSPDASAAATQPSGVRQSQRAGQSAAATPRLRTRLFAARCLLDMPAAVGDDPRHHSLIAASASGKASGQSDWLVLRLAAIVDVGFKMSTGQLEALRPMGLKLLRLVINRYGDVEDPLLEGHCILEQYQAQFVSALRAALGPGASPTLSAAGSALAAAFLQQGMAMADPVVLQRLMGLLTKPLAAGMSLGLTVQPYAEWVGVRATVALLEAHALCTLAAEASADEAANGIISKAHEPHRRTLVMLWTALLHDFAVLSTQLPSVQVAYQPKLFSAAAPSAMPAIQHFLGLAWRPVLEAVVTMLPDEPELMQGCGPLLMEITHLAMCLTAPSADTAEIPGVTGRMRRTSSFAALHSITRVSSSGALQGSETKAEVLPQAVALQASVKALRRLLQAGLPGSSWCGPMACADVVDMLLHVLRQVCPELPEATAGPILAEAAAALQHISCHGPDFTVAQDASDAAQGSGSYSAEELAQACVLCLSAGADMQDPAGREKVIAAALRAIEGLLARLRSLGNQHVEAPLLAAILALLSKPLSGASFPGIESFTKQLLVPSQQPKISQAPGASSTDSMKLQAAFLSSMAGIAADAVLTKPASEPSSSPADEKPGLLVSLLMSAGGTFYAQQQANGLLKDVRGKLQDPMPDSNGEQPAALGAQQGNDAEDAVQCCLQSLEATMQDGGSRLAQTQLLQSLRQLLQELSRSSTDNATSWATLCFLRIMPAACIQLQSILEGLGPSSTASAQTAANADLQMAVEVLKVLVTALTAADSLGQAAQQGIMDLLLPLLCASAAGGIPALADVAVRLVTHLASGPATAPCFRAAVPKLPAATRQKLQAAIKTSSQLGSAGGQPQVQSAAPATSKQPAISLKNFAFNVGA</sequence>
<dbReference type="Proteomes" id="UP001438707">
    <property type="component" value="Unassembled WGS sequence"/>
</dbReference>
<reference evidence="3 4" key="1">
    <citation type="journal article" date="2024" name="Nat. Commun.">
        <title>Phylogenomics reveals the evolutionary origins of lichenization in chlorophyte algae.</title>
        <authorList>
            <person name="Puginier C."/>
            <person name="Libourel C."/>
            <person name="Otte J."/>
            <person name="Skaloud P."/>
            <person name="Haon M."/>
            <person name="Grisel S."/>
            <person name="Petersen M."/>
            <person name="Berrin J.G."/>
            <person name="Delaux P.M."/>
            <person name="Dal Grande F."/>
            <person name="Keller J."/>
        </authorList>
    </citation>
    <scope>NUCLEOTIDE SEQUENCE [LARGE SCALE GENOMIC DNA]</scope>
    <source>
        <strain evidence="3 4">SAG 2145</strain>
    </source>
</reference>
<dbReference type="InterPro" id="IPR046837">
    <property type="entry name" value="Laa1/Sip1/HEATR5-like_HEAT"/>
</dbReference>
<comment type="caution">
    <text evidence="3">The sequence shown here is derived from an EMBL/GenBank/DDBJ whole genome shotgun (WGS) entry which is preliminary data.</text>
</comment>
<keyword evidence="4" id="KW-1185">Reference proteome</keyword>
<dbReference type="GO" id="GO:0005975">
    <property type="term" value="P:carbohydrate metabolic process"/>
    <property type="evidence" value="ECO:0007669"/>
    <property type="project" value="InterPro"/>
</dbReference>
<feature type="compositionally biased region" description="Low complexity" evidence="2">
    <location>
        <begin position="1329"/>
        <end position="1340"/>
    </location>
</feature>
<dbReference type="InterPro" id="IPR011989">
    <property type="entry name" value="ARM-like"/>
</dbReference>
<comment type="similarity">
    <text evidence="1">Belongs to the HEATR5 family.</text>
</comment>
<dbReference type="InterPro" id="IPR044218">
    <property type="entry name" value="SWEETIE"/>
</dbReference>
<gene>
    <name evidence="3" type="ORF">WJX74_004784</name>
</gene>
<feature type="region of interest" description="Disordered" evidence="2">
    <location>
        <begin position="1277"/>
        <end position="1340"/>
    </location>
</feature>
<organism evidence="3 4">
    <name type="scientific">Apatococcus lobatus</name>
    <dbReference type="NCBI Taxonomy" id="904363"/>
    <lineage>
        <taxon>Eukaryota</taxon>
        <taxon>Viridiplantae</taxon>
        <taxon>Chlorophyta</taxon>
        <taxon>core chlorophytes</taxon>
        <taxon>Trebouxiophyceae</taxon>
        <taxon>Chlorellales</taxon>
        <taxon>Chlorellaceae</taxon>
        <taxon>Apatococcus</taxon>
    </lineage>
</organism>
<evidence type="ECO:0000313" key="4">
    <source>
        <dbReference type="Proteomes" id="UP001438707"/>
    </source>
</evidence>
<dbReference type="Pfam" id="PF20210">
    <property type="entry name" value="Laa1_Sip1_HTR5"/>
    <property type="match status" value="1"/>
</dbReference>
<evidence type="ECO:0000256" key="1">
    <source>
        <dbReference type="ARBA" id="ARBA00008304"/>
    </source>
</evidence>
<dbReference type="PANTHER" id="PTHR46975">
    <property type="entry name" value="PROTEIN SWEETIE"/>
    <property type="match status" value="1"/>
</dbReference>
<dbReference type="SUPFAM" id="SSF48371">
    <property type="entry name" value="ARM repeat"/>
    <property type="match status" value="2"/>
</dbReference>